<name>A0A819N920_9BILA</name>
<dbReference type="Proteomes" id="UP000663836">
    <property type="component" value="Unassembled WGS sequence"/>
</dbReference>
<evidence type="ECO:0000313" key="1">
    <source>
        <dbReference type="EMBL" id="CAF3992777.1"/>
    </source>
</evidence>
<protein>
    <submittedName>
        <fullName evidence="1">Uncharacterized protein</fullName>
    </submittedName>
</protein>
<dbReference type="EMBL" id="CAJOBD010004386">
    <property type="protein sequence ID" value="CAF3992777.1"/>
    <property type="molecule type" value="Genomic_DNA"/>
</dbReference>
<organism evidence="1 2">
    <name type="scientific">Rotaria sordida</name>
    <dbReference type="NCBI Taxonomy" id="392033"/>
    <lineage>
        <taxon>Eukaryota</taxon>
        <taxon>Metazoa</taxon>
        <taxon>Spiralia</taxon>
        <taxon>Gnathifera</taxon>
        <taxon>Rotifera</taxon>
        <taxon>Eurotatoria</taxon>
        <taxon>Bdelloidea</taxon>
        <taxon>Philodinida</taxon>
        <taxon>Philodinidae</taxon>
        <taxon>Rotaria</taxon>
    </lineage>
</organism>
<gene>
    <name evidence="1" type="ORF">JBS370_LOCUS25820</name>
</gene>
<dbReference type="AlphaFoldDB" id="A0A819N920"/>
<evidence type="ECO:0000313" key="2">
    <source>
        <dbReference type="Proteomes" id="UP000663836"/>
    </source>
</evidence>
<comment type="caution">
    <text evidence="1">The sequence shown here is derived from an EMBL/GenBank/DDBJ whole genome shotgun (WGS) entry which is preliminary data.</text>
</comment>
<sequence length="126" mass="14650">MLFIKNIYSIYRFQRVLSIYQKNNTKFSNSSSIKLNLTLQKLFGSKQYKEAFEIVDQNFDICTDITINMAIKACAISKDYTRGINIHRKLPSHSINNSYIQASLIQLYSKPFILLITIILYNKANI</sequence>
<accession>A0A819N920</accession>
<reference evidence="1" key="1">
    <citation type="submission" date="2021-02" db="EMBL/GenBank/DDBJ databases">
        <authorList>
            <person name="Nowell W R."/>
        </authorList>
    </citation>
    <scope>NUCLEOTIDE SEQUENCE</scope>
</reference>
<proteinExistence type="predicted"/>